<gene>
    <name evidence="2" type="ORF">ABUE30_01690</name>
</gene>
<keyword evidence="1" id="KW-0472">Membrane</keyword>
<sequence length="90" mass="9908">MKRQKLIKKIDTLDQKLNLRTENIRVLAQDTHRTFKKIPPVWLISVGAAAGALMATMGPKSFYAMGITGSRLFPLTSKAFSLGKQFGAGE</sequence>
<feature type="transmembrane region" description="Helical" evidence="1">
    <location>
        <begin position="41"/>
        <end position="58"/>
    </location>
</feature>
<reference evidence="2 3" key="1">
    <citation type="journal article" date="2013" name="Int. J. Syst. Evol. Microbiol.">
        <title>Celerinatantimonas yamalensis sp. nov., a cold-adapted diazotrophic bacterium from a cold permafrost brine.</title>
        <authorList>
            <person name="Shcherbakova V."/>
            <person name="Chuvilskaya N."/>
            <person name="Rivkina E."/>
            <person name="Demidov N."/>
            <person name="Uchaeva V."/>
            <person name="Suetin S."/>
            <person name="Suzina N."/>
            <person name="Gilichinsky D."/>
        </authorList>
    </citation>
    <scope>NUCLEOTIDE SEQUENCE [LARGE SCALE GENOMIC DNA]</scope>
    <source>
        <strain evidence="2 3">C7</strain>
    </source>
</reference>
<evidence type="ECO:0000313" key="3">
    <source>
        <dbReference type="Proteomes" id="UP001629953"/>
    </source>
</evidence>
<evidence type="ECO:0000313" key="2">
    <source>
        <dbReference type="EMBL" id="MFM2483793.1"/>
    </source>
</evidence>
<protein>
    <recommendedName>
        <fullName evidence="4">YqjK-like protein</fullName>
    </recommendedName>
</protein>
<evidence type="ECO:0000256" key="1">
    <source>
        <dbReference type="SAM" id="Phobius"/>
    </source>
</evidence>
<dbReference type="RefSeq" id="WP_408621947.1">
    <property type="nucleotide sequence ID" value="NZ_JBEQCT010000001.1"/>
</dbReference>
<proteinExistence type="predicted"/>
<accession>A0ABW9G2N0</accession>
<name>A0ABW9G2N0_9GAMM</name>
<keyword evidence="1" id="KW-1133">Transmembrane helix</keyword>
<comment type="caution">
    <text evidence="2">The sequence shown here is derived from an EMBL/GenBank/DDBJ whole genome shotgun (WGS) entry which is preliminary data.</text>
</comment>
<evidence type="ECO:0008006" key="4">
    <source>
        <dbReference type="Google" id="ProtNLM"/>
    </source>
</evidence>
<dbReference type="Proteomes" id="UP001629953">
    <property type="component" value="Unassembled WGS sequence"/>
</dbReference>
<dbReference type="EMBL" id="JBEQCT010000001">
    <property type="protein sequence ID" value="MFM2483793.1"/>
    <property type="molecule type" value="Genomic_DNA"/>
</dbReference>
<organism evidence="2 3">
    <name type="scientific">Celerinatantimonas yamalensis</name>
    <dbReference type="NCBI Taxonomy" id="559956"/>
    <lineage>
        <taxon>Bacteria</taxon>
        <taxon>Pseudomonadati</taxon>
        <taxon>Pseudomonadota</taxon>
        <taxon>Gammaproteobacteria</taxon>
        <taxon>Celerinatantimonadaceae</taxon>
        <taxon>Celerinatantimonas</taxon>
    </lineage>
</organism>
<keyword evidence="3" id="KW-1185">Reference proteome</keyword>
<keyword evidence="1" id="KW-0812">Transmembrane</keyword>